<dbReference type="HAMAP" id="MF_01151">
    <property type="entry name" value="GrpE"/>
    <property type="match status" value="1"/>
</dbReference>
<dbReference type="GO" id="GO:0051087">
    <property type="term" value="F:protein-folding chaperone binding"/>
    <property type="evidence" value="ECO:0007669"/>
    <property type="project" value="InterPro"/>
</dbReference>
<feature type="compositionally biased region" description="Polar residues" evidence="12">
    <location>
        <begin position="83"/>
        <end position="106"/>
    </location>
</feature>
<dbReference type="FunFam" id="2.30.22.10:FF:000002">
    <property type="entry name" value="GrpE protein homolog"/>
    <property type="match status" value="1"/>
</dbReference>
<dbReference type="AlphaFoldDB" id="A0AAV8R6M1"/>
<organism evidence="13 14">
    <name type="scientific">Ensete ventricosum</name>
    <name type="common">Abyssinian banana</name>
    <name type="synonym">Musa ensete</name>
    <dbReference type="NCBI Taxonomy" id="4639"/>
    <lineage>
        <taxon>Eukaryota</taxon>
        <taxon>Viridiplantae</taxon>
        <taxon>Streptophyta</taxon>
        <taxon>Embryophyta</taxon>
        <taxon>Tracheophyta</taxon>
        <taxon>Spermatophyta</taxon>
        <taxon>Magnoliopsida</taxon>
        <taxon>Liliopsida</taxon>
        <taxon>Zingiberales</taxon>
        <taxon>Musaceae</taxon>
        <taxon>Ensete</taxon>
    </lineage>
</organism>
<evidence type="ECO:0000256" key="12">
    <source>
        <dbReference type="SAM" id="MobiDB-lite"/>
    </source>
</evidence>
<comment type="subunit">
    <text evidence="9">Probable component of the PAM complex, at least composed of SSC1 (mtHsp70), MGE1, TIM44, PAM16/TIM16, PAM17 and PAM18/TIM14. Interacts with SSQ1.</text>
</comment>
<dbReference type="GO" id="GO:0005524">
    <property type="term" value="F:ATP binding"/>
    <property type="evidence" value="ECO:0007669"/>
    <property type="project" value="UniProtKB-KW"/>
</dbReference>
<dbReference type="GO" id="GO:0006457">
    <property type="term" value="P:protein folding"/>
    <property type="evidence" value="ECO:0007669"/>
    <property type="project" value="InterPro"/>
</dbReference>
<evidence type="ECO:0000256" key="4">
    <source>
        <dbReference type="ARBA" id="ARBA00022741"/>
    </source>
</evidence>
<dbReference type="SUPFAM" id="SSF58014">
    <property type="entry name" value="Coiled-coil domain of nucleotide exchange factor GrpE"/>
    <property type="match status" value="1"/>
</dbReference>
<comment type="similarity">
    <text evidence="2 11">Belongs to the GrpE family.</text>
</comment>
<dbReference type="FunFam" id="3.90.20.20:FF:000005">
    <property type="entry name" value="GrpE protein homolog"/>
    <property type="match status" value="1"/>
</dbReference>
<evidence type="ECO:0000313" key="13">
    <source>
        <dbReference type="EMBL" id="KAJ8490306.1"/>
    </source>
</evidence>
<evidence type="ECO:0000256" key="3">
    <source>
        <dbReference type="ARBA" id="ARBA00022723"/>
    </source>
</evidence>
<evidence type="ECO:0000256" key="2">
    <source>
        <dbReference type="ARBA" id="ARBA00009054"/>
    </source>
</evidence>
<dbReference type="EMBL" id="JAQQAF010000004">
    <property type="protein sequence ID" value="KAJ8490306.1"/>
    <property type="molecule type" value="Genomic_DNA"/>
</dbReference>
<keyword evidence="6" id="KW-0809">Transit peptide</keyword>
<dbReference type="Gene3D" id="2.30.22.10">
    <property type="entry name" value="Head domain of nucleotide exchange factor GrpE"/>
    <property type="match status" value="1"/>
</dbReference>
<keyword evidence="8 10" id="KW-0143">Chaperone</keyword>
<feature type="region of interest" description="Disordered" evidence="12">
    <location>
        <begin position="67"/>
        <end position="147"/>
    </location>
</feature>
<evidence type="ECO:0000256" key="10">
    <source>
        <dbReference type="RuleBase" id="RU000640"/>
    </source>
</evidence>
<dbReference type="InterPro" id="IPR009012">
    <property type="entry name" value="GrpE_head"/>
</dbReference>
<dbReference type="InterPro" id="IPR000740">
    <property type="entry name" value="GrpE"/>
</dbReference>
<keyword evidence="3" id="KW-0479">Metal-binding</keyword>
<keyword evidence="14" id="KW-1185">Reference proteome</keyword>
<evidence type="ECO:0000256" key="1">
    <source>
        <dbReference type="ARBA" id="ARBA00004305"/>
    </source>
</evidence>
<evidence type="ECO:0000256" key="6">
    <source>
        <dbReference type="ARBA" id="ARBA00022946"/>
    </source>
</evidence>
<dbReference type="PANTHER" id="PTHR21237">
    <property type="entry name" value="GRPE PROTEIN"/>
    <property type="match status" value="1"/>
</dbReference>
<dbReference type="CDD" id="cd00446">
    <property type="entry name" value="GrpE"/>
    <property type="match status" value="1"/>
</dbReference>
<comment type="subcellular location">
    <subcellularLocation>
        <location evidence="1 10">Mitochondrion matrix</location>
    </subcellularLocation>
</comment>
<comment type="function">
    <text evidence="10">Essential component of the PAM complex, a complex required for the translocation of transit peptide-containing proteins from the inner membrane into the mitochondrial matrix in an ATP-dependent manner.</text>
</comment>
<dbReference type="Proteomes" id="UP001222027">
    <property type="component" value="Unassembled WGS sequence"/>
</dbReference>
<name>A0AAV8R6M1_ENSVE</name>
<evidence type="ECO:0000256" key="5">
    <source>
        <dbReference type="ARBA" id="ARBA00022840"/>
    </source>
</evidence>
<sequence length="355" mass="39392">MASRVLSRFARSGIAHRLMSVSSRRQPVGDGFRSLRESVADPATISLVKMDLLPRHSAFLTARSRRFSFSSSTSPNHTDKEANQSGNSDDVPGSSSEVRNSNEAQKTSSGSTTTGQSHEADFSLDSMSQSSKRRKSPRRTEFSDSDAEADLSIDDLVKLVAEKEELLKLKHKEIEKMQDKVIRSYAEVENVIDRTKREAENSKKFAIQSFAKSLLDVADNLGRASSVVKERFSKIDESKDSVGAVPLIKTLLEGVEMTDKQLVEVFRKFGVEKFDPLDEQFDPHRHLAVFQIPDSSKPPGTVAVVLKLGYLLYDRVIRPAEVGVTEALDNELVRHSVVVGHMRATEIDILSGKDD</sequence>
<comment type="caution">
    <text evidence="13">The sequence shown here is derived from an EMBL/GenBank/DDBJ whole genome shotgun (WGS) entry which is preliminary data.</text>
</comment>
<dbReference type="GO" id="GO:0000774">
    <property type="term" value="F:adenyl-nucleotide exchange factor activity"/>
    <property type="evidence" value="ECO:0007669"/>
    <property type="project" value="InterPro"/>
</dbReference>
<keyword evidence="5" id="KW-0067">ATP-binding</keyword>
<accession>A0AAV8R6M1</accession>
<dbReference type="Gene3D" id="3.90.20.20">
    <property type="match status" value="1"/>
</dbReference>
<dbReference type="Pfam" id="PF01025">
    <property type="entry name" value="GrpE"/>
    <property type="match status" value="1"/>
</dbReference>
<gene>
    <name evidence="13" type="ORF">OPV22_012027</name>
</gene>
<dbReference type="PRINTS" id="PR00773">
    <property type="entry name" value="GRPEPROTEIN"/>
</dbReference>
<evidence type="ECO:0000256" key="9">
    <source>
        <dbReference type="ARBA" id="ARBA00063669"/>
    </source>
</evidence>
<dbReference type="PANTHER" id="PTHR21237:SF42">
    <property type="entry name" value="GRPE PROTEIN HOMOLOG"/>
    <property type="match status" value="1"/>
</dbReference>
<dbReference type="GO" id="GO:0046872">
    <property type="term" value="F:metal ion binding"/>
    <property type="evidence" value="ECO:0007669"/>
    <property type="project" value="UniProtKB-KW"/>
</dbReference>
<reference evidence="13 14" key="1">
    <citation type="submission" date="2022-12" db="EMBL/GenBank/DDBJ databases">
        <title>Chromosome-scale assembly of the Ensete ventricosum genome.</title>
        <authorList>
            <person name="Dussert Y."/>
            <person name="Stocks J."/>
            <person name="Wendawek A."/>
            <person name="Woldeyes F."/>
            <person name="Nichols R.A."/>
            <person name="Borrell J.S."/>
        </authorList>
    </citation>
    <scope>NUCLEOTIDE SEQUENCE [LARGE SCALE GENOMIC DNA]</scope>
    <source>
        <strain evidence="14">cv. Maze</strain>
        <tissue evidence="13">Seeds</tissue>
    </source>
</reference>
<dbReference type="GO" id="GO:0051082">
    <property type="term" value="F:unfolded protein binding"/>
    <property type="evidence" value="ECO:0007669"/>
    <property type="project" value="TreeGrafter"/>
</dbReference>
<dbReference type="InterPro" id="IPR013805">
    <property type="entry name" value="GrpE_CC"/>
</dbReference>
<dbReference type="GO" id="GO:0001405">
    <property type="term" value="C:PAM complex, Tim23 associated import motor"/>
    <property type="evidence" value="ECO:0007669"/>
    <property type="project" value="TreeGrafter"/>
</dbReference>
<dbReference type="PROSITE" id="PS01071">
    <property type="entry name" value="GRPE"/>
    <property type="match status" value="1"/>
</dbReference>
<dbReference type="SUPFAM" id="SSF51064">
    <property type="entry name" value="Head domain of nucleotide exchange factor GrpE"/>
    <property type="match status" value="1"/>
</dbReference>
<protein>
    <recommendedName>
        <fullName evidence="10">GrpE protein homolog</fullName>
    </recommendedName>
</protein>
<keyword evidence="7 10" id="KW-0496">Mitochondrion</keyword>
<evidence type="ECO:0000256" key="11">
    <source>
        <dbReference type="RuleBase" id="RU004478"/>
    </source>
</evidence>
<dbReference type="GO" id="GO:0042803">
    <property type="term" value="F:protein homodimerization activity"/>
    <property type="evidence" value="ECO:0007669"/>
    <property type="project" value="InterPro"/>
</dbReference>
<proteinExistence type="inferred from homology"/>
<keyword evidence="4" id="KW-0547">Nucleotide-binding</keyword>
<evidence type="ECO:0000256" key="7">
    <source>
        <dbReference type="ARBA" id="ARBA00023128"/>
    </source>
</evidence>
<dbReference type="GO" id="GO:0030150">
    <property type="term" value="P:protein import into mitochondrial matrix"/>
    <property type="evidence" value="ECO:0007669"/>
    <property type="project" value="TreeGrafter"/>
</dbReference>
<feature type="compositionally biased region" description="Low complexity" evidence="12">
    <location>
        <begin position="107"/>
        <end position="117"/>
    </location>
</feature>
<evidence type="ECO:0000313" key="14">
    <source>
        <dbReference type="Proteomes" id="UP001222027"/>
    </source>
</evidence>
<evidence type="ECO:0000256" key="8">
    <source>
        <dbReference type="ARBA" id="ARBA00023186"/>
    </source>
</evidence>